<protein>
    <submittedName>
        <fullName evidence="1">Uncharacterized protein</fullName>
    </submittedName>
</protein>
<evidence type="ECO:0000313" key="1">
    <source>
        <dbReference type="EMBL" id="TNN05640.1"/>
    </source>
</evidence>
<comment type="caution">
    <text evidence="1">The sequence shown here is derived from an EMBL/GenBank/DDBJ whole genome shotgun (WGS) entry which is preliminary data.</text>
</comment>
<dbReference type="AlphaFoldDB" id="A0A4Z2CNS8"/>
<name>A0A4Z2CNS8_SCHJA</name>
<accession>A0A4Z2CNS8</accession>
<dbReference type="Proteomes" id="UP000311919">
    <property type="component" value="Unassembled WGS sequence"/>
</dbReference>
<gene>
    <name evidence="1" type="ORF">EWB00_009118</name>
</gene>
<organism evidence="1 2">
    <name type="scientific">Schistosoma japonicum</name>
    <name type="common">Blood fluke</name>
    <dbReference type="NCBI Taxonomy" id="6182"/>
    <lineage>
        <taxon>Eukaryota</taxon>
        <taxon>Metazoa</taxon>
        <taxon>Spiralia</taxon>
        <taxon>Lophotrochozoa</taxon>
        <taxon>Platyhelminthes</taxon>
        <taxon>Trematoda</taxon>
        <taxon>Digenea</taxon>
        <taxon>Strigeidida</taxon>
        <taxon>Schistosomatoidea</taxon>
        <taxon>Schistosomatidae</taxon>
        <taxon>Schistosoma</taxon>
    </lineage>
</organism>
<keyword evidence="2" id="KW-1185">Reference proteome</keyword>
<reference evidence="1 2" key="1">
    <citation type="submission" date="2019-03" db="EMBL/GenBank/DDBJ databases">
        <title>An improved genome assembly of the fluke Schistosoma japonicum.</title>
        <authorList>
            <person name="Hu W."/>
            <person name="Luo F."/>
            <person name="Yin M."/>
            <person name="Mo X."/>
            <person name="Sun C."/>
            <person name="Wu Q."/>
            <person name="Zhu B."/>
            <person name="Xiang M."/>
            <person name="Wang J."/>
            <person name="Wang Y."/>
            <person name="Zhang T."/>
            <person name="Xu B."/>
            <person name="Zheng H."/>
            <person name="Feng Z."/>
        </authorList>
    </citation>
    <scope>NUCLEOTIDE SEQUENCE [LARGE SCALE GENOMIC DNA]</scope>
    <source>
        <strain evidence="1">HuSjv2</strain>
        <tissue evidence="1">Worms</tissue>
    </source>
</reference>
<sequence length="103" mass="11574">MGIKTERLYQKKNSAKCPFDVVLKCRRFENTVYRINVGGSNRYNRHPNGICSVEGCSSIVGNYDVVPFATAKESPIWSIQGRSYVSRKCIPSTYYSPSIQLGS</sequence>
<evidence type="ECO:0000313" key="2">
    <source>
        <dbReference type="Proteomes" id="UP000311919"/>
    </source>
</evidence>
<proteinExistence type="predicted"/>
<dbReference type="EMBL" id="SKCS01000513">
    <property type="protein sequence ID" value="TNN05640.1"/>
    <property type="molecule type" value="Genomic_DNA"/>
</dbReference>